<keyword evidence="2" id="KW-1185">Reference proteome</keyword>
<dbReference type="OrthoDB" id="1072575at2"/>
<evidence type="ECO:0000313" key="2">
    <source>
        <dbReference type="Proteomes" id="UP000186744"/>
    </source>
</evidence>
<dbReference type="STRING" id="373668.SAMN05421786_11553"/>
<organism evidence="1 2">
    <name type="scientific">Chryseobacterium ureilyticum</name>
    <dbReference type="NCBI Taxonomy" id="373668"/>
    <lineage>
        <taxon>Bacteria</taxon>
        <taxon>Pseudomonadati</taxon>
        <taxon>Bacteroidota</taxon>
        <taxon>Flavobacteriia</taxon>
        <taxon>Flavobacteriales</taxon>
        <taxon>Weeksellaceae</taxon>
        <taxon>Chryseobacterium group</taxon>
        <taxon>Chryseobacterium</taxon>
    </lineage>
</organism>
<sequence>MWFNFNAQEHILQTWPSILRLPKISSFLSLISEEIIDVNNLFLVNRNQNITKIRNNSQTCFLRKILNDTFDYQRRIKIVDTVLKQPKYIYTEAEKKPKFLGEMIVYTEEETEGFEVDFTVLIPGELRNYQIEIKSMIDFFKLASKRYKIVVDENI</sequence>
<proteinExistence type="predicted"/>
<dbReference type="Proteomes" id="UP000186744">
    <property type="component" value="Unassembled WGS sequence"/>
</dbReference>
<dbReference type="EMBL" id="FTOL01000015">
    <property type="protein sequence ID" value="SIT25673.1"/>
    <property type="molecule type" value="Genomic_DNA"/>
</dbReference>
<protein>
    <submittedName>
        <fullName evidence="1">Uncharacterized protein</fullName>
    </submittedName>
</protein>
<name>A0A1N7QS15_9FLAO</name>
<accession>A0A1N7QS15</accession>
<dbReference type="RefSeq" id="WP_084184663.1">
    <property type="nucleotide sequence ID" value="NZ_FTOL01000015.1"/>
</dbReference>
<gene>
    <name evidence="1" type="ORF">SAMN05421786_11553</name>
</gene>
<reference evidence="2" key="1">
    <citation type="submission" date="2017-01" db="EMBL/GenBank/DDBJ databases">
        <authorList>
            <person name="Varghese N."/>
            <person name="Submissions S."/>
        </authorList>
    </citation>
    <scope>NUCLEOTIDE SEQUENCE [LARGE SCALE GENOMIC DNA]</scope>
    <source>
        <strain evidence="2">DSM 18017</strain>
    </source>
</reference>
<evidence type="ECO:0000313" key="1">
    <source>
        <dbReference type="EMBL" id="SIT25673.1"/>
    </source>
</evidence>
<dbReference type="AlphaFoldDB" id="A0A1N7QS15"/>